<keyword evidence="2 5" id="KW-0238">DNA-binding</keyword>
<dbReference type="PROSITE" id="PS01124">
    <property type="entry name" value="HTH_ARAC_FAMILY_2"/>
    <property type="match status" value="1"/>
</dbReference>
<organism evidence="5 6">
    <name type="scientific">Nonomuraea jiangxiensis</name>
    <dbReference type="NCBI Taxonomy" id="633440"/>
    <lineage>
        <taxon>Bacteria</taxon>
        <taxon>Bacillati</taxon>
        <taxon>Actinomycetota</taxon>
        <taxon>Actinomycetes</taxon>
        <taxon>Streptosporangiales</taxon>
        <taxon>Streptosporangiaceae</taxon>
        <taxon>Nonomuraea</taxon>
    </lineage>
</organism>
<dbReference type="InterPro" id="IPR035418">
    <property type="entry name" value="AraC-bd_2"/>
</dbReference>
<keyword evidence="3" id="KW-0804">Transcription</keyword>
<accession>A0A1G9IV92</accession>
<evidence type="ECO:0000256" key="1">
    <source>
        <dbReference type="ARBA" id="ARBA00023015"/>
    </source>
</evidence>
<dbReference type="InterPro" id="IPR018060">
    <property type="entry name" value="HTH_AraC"/>
</dbReference>
<sequence length="340" mass="37877">MITSVVRLDNVPVRERFDFWWDTVARSVVSVDASSERAADFWAEMRVIDLGPVQMSRVRCAGFEAHRTMSRIRSSDPEAYQLALVISGRSGIRQERRETLLAPSDLMLYDTSRPFLAWSSSDPHGEDRGPNASASDGVIVQMPHDALPFPAARIRRLLAARLPGRHGVGALLGELLRGLVSQSDDLSVADAGRLSSIVLDLIITTLANALEADATASLADPNRVLLLRIRAFIEQRLESADLSPATIAAAHHISLRHLYRLFQQEGQAVSTWIRQRRLERCRAALADSRLDILPINMIAARWGFTNDSHFNRIFRSAFGVTPATYRRQVRAQHRHPAPPA</sequence>
<evidence type="ECO:0000313" key="5">
    <source>
        <dbReference type="EMBL" id="SDL29080.1"/>
    </source>
</evidence>
<dbReference type="PANTHER" id="PTHR46796:SF6">
    <property type="entry name" value="ARAC SUBFAMILY"/>
    <property type="match status" value="1"/>
</dbReference>
<evidence type="ECO:0000259" key="4">
    <source>
        <dbReference type="PROSITE" id="PS01124"/>
    </source>
</evidence>
<dbReference type="AlphaFoldDB" id="A0A1G9IV92"/>
<dbReference type="RefSeq" id="WP_176993627.1">
    <property type="nucleotide sequence ID" value="NZ_FNDJ01000024.1"/>
</dbReference>
<dbReference type="Pfam" id="PF14525">
    <property type="entry name" value="AraC_binding_2"/>
    <property type="match status" value="1"/>
</dbReference>
<dbReference type="Gene3D" id="1.10.10.60">
    <property type="entry name" value="Homeodomain-like"/>
    <property type="match status" value="1"/>
</dbReference>
<gene>
    <name evidence="5" type="ORF">SAMN05421869_12462</name>
</gene>
<dbReference type="SUPFAM" id="SSF46689">
    <property type="entry name" value="Homeodomain-like"/>
    <property type="match status" value="1"/>
</dbReference>
<proteinExistence type="predicted"/>
<dbReference type="Pfam" id="PF12833">
    <property type="entry name" value="HTH_18"/>
    <property type="match status" value="1"/>
</dbReference>
<name>A0A1G9IV92_9ACTN</name>
<feature type="domain" description="HTH araC/xylS-type" evidence="4">
    <location>
        <begin position="227"/>
        <end position="328"/>
    </location>
</feature>
<evidence type="ECO:0000256" key="3">
    <source>
        <dbReference type="ARBA" id="ARBA00023163"/>
    </source>
</evidence>
<dbReference type="InterPro" id="IPR009057">
    <property type="entry name" value="Homeodomain-like_sf"/>
</dbReference>
<dbReference type="Proteomes" id="UP000199202">
    <property type="component" value="Unassembled WGS sequence"/>
</dbReference>
<reference evidence="5 6" key="1">
    <citation type="submission" date="2016-10" db="EMBL/GenBank/DDBJ databases">
        <authorList>
            <person name="de Groot N.N."/>
        </authorList>
    </citation>
    <scope>NUCLEOTIDE SEQUENCE [LARGE SCALE GENOMIC DNA]</scope>
    <source>
        <strain evidence="5 6">CGMCC 4.6533</strain>
    </source>
</reference>
<keyword evidence="1" id="KW-0805">Transcription regulation</keyword>
<protein>
    <submittedName>
        <fullName evidence="5">AraC-type DNA-binding protein</fullName>
    </submittedName>
</protein>
<dbReference type="EMBL" id="FNDJ01000024">
    <property type="protein sequence ID" value="SDL29080.1"/>
    <property type="molecule type" value="Genomic_DNA"/>
</dbReference>
<dbReference type="InterPro" id="IPR020449">
    <property type="entry name" value="Tscrpt_reg_AraC-type_HTH"/>
</dbReference>
<dbReference type="InterPro" id="IPR050204">
    <property type="entry name" value="AraC_XylS_family_regulators"/>
</dbReference>
<keyword evidence="6" id="KW-1185">Reference proteome</keyword>
<dbReference type="GO" id="GO:0003700">
    <property type="term" value="F:DNA-binding transcription factor activity"/>
    <property type="evidence" value="ECO:0007669"/>
    <property type="project" value="InterPro"/>
</dbReference>
<evidence type="ECO:0000313" key="6">
    <source>
        <dbReference type="Proteomes" id="UP000199202"/>
    </source>
</evidence>
<dbReference type="PRINTS" id="PR00032">
    <property type="entry name" value="HTHARAC"/>
</dbReference>
<evidence type="ECO:0000256" key="2">
    <source>
        <dbReference type="ARBA" id="ARBA00023125"/>
    </source>
</evidence>
<dbReference type="PANTHER" id="PTHR46796">
    <property type="entry name" value="HTH-TYPE TRANSCRIPTIONAL ACTIVATOR RHAS-RELATED"/>
    <property type="match status" value="1"/>
</dbReference>
<dbReference type="SMART" id="SM00342">
    <property type="entry name" value="HTH_ARAC"/>
    <property type="match status" value="1"/>
</dbReference>
<dbReference type="GO" id="GO:0043565">
    <property type="term" value="F:sequence-specific DNA binding"/>
    <property type="evidence" value="ECO:0007669"/>
    <property type="project" value="InterPro"/>
</dbReference>
<dbReference type="STRING" id="633440.SAMN05421869_12462"/>